<keyword evidence="5" id="KW-1185">Reference proteome</keyword>
<evidence type="ECO:0000313" key="4">
    <source>
        <dbReference type="EMBL" id="NYG99046.1"/>
    </source>
</evidence>
<keyword evidence="2" id="KW-0812">Transmembrane</keyword>
<sequence>MPTSSDSPGWYADPERAGTQRWWNGAAWSDARRGMSGAPSRSVDAPQSAWAPDAGSAERSSGNPPAMIGLILGVFGLALLPFAIAGLVLSIIGLRRANRMVVAGTPYASRPAAIAGLVISLLAIVGTLLLVGLILALALAGVDAPES</sequence>
<dbReference type="AlphaFoldDB" id="A0A852Y7X0"/>
<evidence type="ECO:0000256" key="2">
    <source>
        <dbReference type="SAM" id="Phobius"/>
    </source>
</evidence>
<protein>
    <recommendedName>
        <fullName evidence="3">DUF2510 domain-containing protein</fullName>
    </recommendedName>
</protein>
<name>A0A852Y7X0_9MICO</name>
<organism evidence="4 5">
    <name type="scientific">Schumannella luteola</name>
    <dbReference type="NCBI Taxonomy" id="472059"/>
    <lineage>
        <taxon>Bacteria</taxon>
        <taxon>Bacillati</taxon>
        <taxon>Actinomycetota</taxon>
        <taxon>Actinomycetes</taxon>
        <taxon>Micrococcales</taxon>
        <taxon>Microbacteriaceae</taxon>
        <taxon>Schumannella</taxon>
    </lineage>
</organism>
<proteinExistence type="predicted"/>
<feature type="domain" description="DUF2510" evidence="3">
    <location>
        <begin position="8"/>
        <end position="33"/>
    </location>
</feature>
<accession>A0A852Y7X0</accession>
<keyword evidence="2" id="KW-1133">Transmembrane helix</keyword>
<dbReference type="Pfam" id="PF10708">
    <property type="entry name" value="DUF2510"/>
    <property type="match status" value="1"/>
</dbReference>
<dbReference type="EMBL" id="JACBZY010000001">
    <property type="protein sequence ID" value="NYG99046.1"/>
    <property type="molecule type" value="Genomic_DNA"/>
</dbReference>
<dbReference type="InterPro" id="IPR018929">
    <property type="entry name" value="DUF2510"/>
</dbReference>
<evidence type="ECO:0000256" key="1">
    <source>
        <dbReference type="SAM" id="MobiDB-lite"/>
    </source>
</evidence>
<feature type="transmembrane region" description="Helical" evidence="2">
    <location>
        <begin position="113"/>
        <end position="140"/>
    </location>
</feature>
<comment type="caution">
    <text evidence="4">The sequence shown here is derived from an EMBL/GenBank/DDBJ whole genome shotgun (WGS) entry which is preliminary data.</text>
</comment>
<dbReference type="RefSeq" id="WP_179566986.1">
    <property type="nucleotide sequence ID" value="NZ_JACBZY010000001.1"/>
</dbReference>
<evidence type="ECO:0000313" key="5">
    <source>
        <dbReference type="Proteomes" id="UP000553888"/>
    </source>
</evidence>
<evidence type="ECO:0000259" key="3">
    <source>
        <dbReference type="Pfam" id="PF10708"/>
    </source>
</evidence>
<feature type="region of interest" description="Disordered" evidence="1">
    <location>
        <begin position="30"/>
        <end position="61"/>
    </location>
</feature>
<reference evidence="4 5" key="1">
    <citation type="submission" date="2020-07" db="EMBL/GenBank/DDBJ databases">
        <title>Sequencing the genomes of 1000 actinobacteria strains.</title>
        <authorList>
            <person name="Klenk H.-P."/>
        </authorList>
    </citation>
    <scope>NUCLEOTIDE SEQUENCE [LARGE SCALE GENOMIC DNA]</scope>
    <source>
        <strain evidence="4 5">DSM 23141</strain>
    </source>
</reference>
<feature type="transmembrane region" description="Helical" evidence="2">
    <location>
        <begin position="66"/>
        <end position="92"/>
    </location>
</feature>
<dbReference type="Proteomes" id="UP000553888">
    <property type="component" value="Unassembled WGS sequence"/>
</dbReference>
<keyword evidence="2" id="KW-0472">Membrane</keyword>
<gene>
    <name evidence="4" type="ORF">BJ979_001672</name>
</gene>